<dbReference type="PATRIC" id="fig|1345697.3.peg.1082"/>
<evidence type="ECO:0000256" key="2">
    <source>
        <dbReference type="ARBA" id="ARBA00001968"/>
    </source>
</evidence>
<evidence type="ECO:0000256" key="9">
    <source>
        <dbReference type="ARBA" id="ARBA00029596"/>
    </source>
</evidence>
<protein>
    <recommendedName>
        <fullName evidence="7">Putative 4-hydroxy-4-methyl-2-oxoglutarate aldolase</fullName>
        <ecNumber evidence="6">4.1.1.112</ecNumber>
        <ecNumber evidence="5">4.1.3.17</ecNumber>
    </recommendedName>
    <alternativeName>
        <fullName evidence="11">Oxaloacetate decarboxylase</fullName>
    </alternativeName>
    <alternativeName>
        <fullName evidence="9">Regulator of ribonuclease activity homolog</fullName>
    </alternativeName>
    <alternativeName>
        <fullName evidence="10">RraA-like protein</fullName>
    </alternativeName>
</protein>
<dbReference type="CDD" id="cd16841">
    <property type="entry name" value="RraA_family"/>
    <property type="match status" value="1"/>
</dbReference>
<evidence type="ECO:0000256" key="1">
    <source>
        <dbReference type="ARBA" id="ARBA00001342"/>
    </source>
</evidence>
<dbReference type="AlphaFoldDB" id="S5Z399"/>
<comment type="similarity">
    <text evidence="3">Belongs to the class II aldolase/RraA-like family.</text>
</comment>
<dbReference type="EC" id="4.1.3.17" evidence="5"/>
<feature type="binding site" evidence="13">
    <location>
        <begin position="82"/>
        <end position="85"/>
    </location>
    <ligand>
        <name>substrate</name>
    </ligand>
</feature>
<evidence type="ECO:0000256" key="12">
    <source>
        <dbReference type="ARBA" id="ARBA00047973"/>
    </source>
</evidence>
<keyword evidence="13" id="KW-0460">Magnesium</keyword>
<proteinExistence type="inferred from homology"/>
<dbReference type="EC" id="4.1.1.112" evidence="6"/>
<evidence type="ECO:0000256" key="14">
    <source>
        <dbReference type="SAM" id="Coils"/>
    </source>
</evidence>
<dbReference type="RefSeq" id="WP_020959283.1">
    <property type="nucleotide sequence ID" value="NC_022080.4"/>
</dbReference>
<feature type="coiled-coil region" evidence="14">
    <location>
        <begin position="167"/>
        <end position="194"/>
    </location>
</feature>
<keyword evidence="13" id="KW-0479">Metal-binding</keyword>
<dbReference type="STRING" id="1921421.M493_05870"/>
<reference evidence="15 16" key="1">
    <citation type="journal article" date="2014" name="Genome Announc.">
        <title>Complete Genome Sequence of the Thermophilic Polychlorinated Biphenyl Degrader Geobacillus sp. Strain JF8 (NBRC 109937).</title>
        <authorList>
            <person name="Shintani M."/>
            <person name="Ohtsubo Y."/>
            <person name="Fukuda K."/>
            <person name="Hosoyama A."/>
            <person name="Ohji S."/>
            <person name="Yamazoe A."/>
            <person name="Fujita N."/>
            <person name="Nagata Y."/>
            <person name="Tsuda M."/>
            <person name="Hatta T."/>
            <person name="Kimbara K."/>
        </authorList>
    </citation>
    <scope>NUCLEOTIDE SEQUENCE [LARGE SCALE GENOMIC DNA]</scope>
    <source>
        <strain evidence="15 16">JF8</strain>
    </source>
</reference>
<evidence type="ECO:0000313" key="16">
    <source>
        <dbReference type="Proteomes" id="UP000015500"/>
    </source>
</evidence>
<keyword evidence="16" id="KW-1185">Reference proteome</keyword>
<comment type="cofactor">
    <cofactor evidence="13">
        <name>Mg(2+)</name>
        <dbReference type="ChEBI" id="CHEBI:18420"/>
    </cofactor>
</comment>
<dbReference type="KEGG" id="gjf:M493_05870"/>
<evidence type="ECO:0000256" key="8">
    <source>
        <dbReference type="ARBA" id="ARBA00025046"/>
    </source>
</evidence>
<evidence type="ECO:0000256" key="4">
    <source>
        <dbReference type="ARBA" id="ARBA00011233"/>
    </source>
</evidence>
<evidence type="ECO:0000256" key="13">
    <source>
        <dbReference type="PIRSR" id="PIRSR605493-1"/>
    </source>
</evidence>
<dbReference type="PANTHER" id="PTHR33254:SF4">
    <property type="entry name" value="4-HYDROXY-4-METHYL-2-OXOGLUTARATE ALDOLASE 3-RELATED"/>
    <property type="match status" value="1"/>
</dbReference>
<evidence type="ECO:0000256" key="11">
    <source>
        <dbReference type="ARBA" id="ARBA00032305"/>
    </source>
</evidence>
<evidence type="ECO:0000256" key="5">
    <source>
        <dbReference type="ARBA" id="ARBA00012213"/>
    </source>
</evidence>
<dbReference type="PANTHER" id="PTHR33254">
    <property type="entry name" value="4-HYDROXY-4-METHYL-2-OXOGLUTARATE ALDOLASE 3-RELATED"/>
    <property type="match status" value="1"/>
</dbReference>
<dbReference type="SUPFAM" id="SSF89562">
    <property type="entry name" value="RraA-like"/>
    <property type="match status" value="1"/>
</dbReference>
<dbReference type="GO" id="GO:0046872">
    <property type="term" value="F:metal ion binding"/>
    <property type="evidence" value="ECO:0007669"/>
    <property type="project" value="UniProtKB-KW"/>
</dbReference>
<dbReference type="Pfam" id="PF03737">
    <property type="entry name" value="RraA-like"/>
    <property type="match status" value="1"/>
</dbReference>
<dbReference type="Gene3D" id="3.50.30.40">
    <property type="entry name" value="Ribonuclease E inhibitor RraA/RraA-like"/>
    <property type="match status" value="1"/>
</dbReference>
<comment type="function">
    <text evidence="8">Catalyzes the aldol cleavage of 4-hydroxy-4-methyl-2-oxoglutarate (HMG) into 2 molecules of pyruvate. Also contains a secondary oxaloacetate (OAA) decarboxylase activity due to the common pyruvate enolate transition state formed following C-C bond cleavage in the retro-aldol and decarboxylation reactions.</text>
</comment>
<evidence type="ECO:0000256" key="6">
    <source>
        <dbReference type="ARBA" id="ARBA00012947"/>
    </source>
</evidence>
<keyword evidence="14" id="KW-0175">Coiled coil</keyword>
<gene>
    <name evidence="15" type="ORF">M493_05870</name>
</gene>
<dbReference type="HOGENOM" id="CLU_072626_3_2_9"/>
<comment type="cofactor">
    <cofactor evidence="2">
        <name>a divalent metal cation</name>
        <dbReference type="ChEBI" id="CHEBI:60240"/>
    </cofactor>
</comment>
<evidence type="ECO:0000256" key="7">
    <source>
        <dbReference type="ARBA" id="ARBA00016549"/>
    </source>
</evidence>
<dbReference type="InterPro" id="IPR005493">
    <property type="entry name" value="RraA/RraA-like"/>
</dbReference>
<dbReference type="OrthoDB" id="9784786at2"/>
<dbReference type="EMBL" id="CP006254">
    <property type="protein sequence ID" value="AGT31472.1"/>
    <property type="molecule type" value="Genomic_DNA"/>
</dbReference>
<comment type="catalytic activity">
    <reaction evidence="12">
        <text>oxaloacetate + H(+) = pyruvate + CO2</text>
        <dbReference type="Rhea" id="RHEA:15641"/>
        <dbReference type="ChEBI" id="CHEBI:15361"/>
        <dbReference type="ChEBI" id="CHEBI:15378"/>
        <dbReference type="ChEBI" id="CHEBI:16452"/>
        <dbReference type="ChEBI" id="CHEBI:16526"/>
        <dbReference type="EC" id="4.1.1.112"/>
    </reaction>
</comment>
<name>S5Z399_GEOG3</name>
<dbReference type="GO" id="GO:0008948">
    <property type="term" value="F:oxaloacetate decarboxylase activity"/>
    <property type="evidence" value="ECO:0007669"/>
    <property type="project" value="UniProtKB-EC"/>
</dbReference>
<comment type="catalytic activity">
    <reaction evidence="1">
        <text>4-hydroxy-4-methyl-2-oxoglutarate = 2 pyruvate</text>
        <dbReference type="Rhea" id="RHEA:22748"/>
        <dbReference type="ChEBI" id="CHEBI:15361"/>
        <dbReference type="ChEBI" id="CHEBI:58276"/>
        <dbReference type="EC" id="4.1.3.17"/>
    </reaction>
</comment>
<evidence type="ECO:0000313" key="15">
    <source>
        <dbReference type="EMBL" id="AGT31472.1"/>
    </source>
</evidence>
<evidence type="ECO:0000256" key="3">
    <source>
        <dbReference type="ARBA" id="ARBA00008621"/>
    </source>
</evidence>
<feature type="binding site" evidence="13">
    <location>
        <position position="105"/>
    </location>
    <ligand>
        <name>Mg(2+)</name>
        <dbReference type="ChEBI" id="CHEBI:18420"/>
    </ligand>
</feature>
<evidence type="ECO:0000256" key="10">
    <source>
        <dbReference type="ARBA" id="ARBA00030169"/>
    </source>
</evidence>
<dbReference type="InterPro" id="IPR036704">
    <property type="entry name" value="RraA/RraA-like_sf"/>
</dbReference>
<dbReference type="GO" id="GO:0047443">
    <property type="term" value="F:4-hydroxy-4-methyl-2-oxoglutarate aldolase activity"/>
    <property type="evidence" value="ECO:0007669"/>
    <property type="project" value="UniProtKB-EC"/>
</dbReference>
<sequence length="203" mass="21811">MNIISQFEMIPTTCISDVMQGLNNLDSQIKPLKENDRVAGRAFTVKMPVGDNLVFLKALKEAPPGSVLVVDAKGDTYRAIAGDFLVGVAQMLGIKGIVAHGVIRDIEGIRKLNIPVFCLGTTVAASGKAGMGEINVPVSCGGVTVHPGDMIVGDADGVVVVPQMREQEILQKALEKLQMDLDRAKRVSSREEALRYLENVLNK</sequence>
<dbReference type="Proteomes" id="UP000015500">
    <property type="component" value="Chromosome"/>
</dbReference>
<accession>S5Z399</accession>
<comment type="subunit">
    <text evidence="4">Homotrimer.</text>
</comment>
<feature type="binding site" evidence="13">
    <location>
        <position position="104"/>
    </location>
    <ligand>
        <name>substrate</name>
    </ligand>
</feature>
<organism evidence="15 16">
    <name type="scientific">Geobacillus genomosp. 3</name>
    <dbReference type="NCBI Taxonomy" id="1921421"/>
    <lineage>
        <taxon>Bacteria</taxon>
        <taxon>Bacillati</taxon>
        <taxon>Bacillota</taxon>
        <taxon>Bacilli</taxon>
        <taxon>Bacillales</taxon>
        <taxon>Anoxybacillaceae</taxon>
        <taxon>Geobacillus</taxon>
    </lineage>
</organism>